<keyword evidence="8" id="KW-0804">Transcription</keyword>
<evidence type="ECO:0000256" key="2">
    <source>
        <dbReference type="ARBA" id="ARBA00022723"/>
    </source>
</evidence>
<keyword evidence="13" id="KW-1185">Reference proteome</keyword>
<keyword evidence="4 10" id="KW-0863">Zinc-finger</keyword>
<evidence type="ECO:0000256" key="3">
    <source>
        <dbReference type="ARBA" id="ARBA00022737"/>
    </source>
</evidence>
<dbReference type="InterPro" id="IPR050752">
    <property type="entry name" value="C2H2-ZF_domain"/>
</dbReference>
<dbReference type="PROSITE" id="PS50157">
    <property type="entry name" value="ZINC_FINGER_C2H2_2"/>
    <property type="match status" value="8"/>
</dbReference>
<keyword evidence="9" id="KW-0539">Nucleus</keyword>
<evidence type="ECO:0000256" key="7">
    <source>
        <dbReference type="ARBA" id="ARBA00023125"/>
    </source>
</evidence>
<evidence type="ECO:0000313" key="13">
    <source>
        <dbReference type="Proteomes" id="UP000695022"/>
    </source>
</evidence>
<reference evidence="14" key="1">
    <citation type="submission" date="2025-08" db="UniProtKB">
        <authorList>
            <consortium name="RefSeq"/>
        </authorList>
    </citation>
    <scope>IDENTIFICATION</scope>
</reference>
<evidence type="ECO:0000256" key="9">
    <source>
        <dbReference type="ARBA" id="ARBA00023242"/>
    </source>
</evidence>
<keyword evidence="2" id="KW-0479">Metal-binding</keyword>
<keyword evidence="7" id="KW-0238">DNA-binding</keyword>
<dbReference type="SUPFAM" id="SSF57667">
    <property type="entry name" value="beta-beta-alpha zinc fingers"/>
    <property type="match status" value="4"/>
</dbReference>
<dbReference type="Gene3D" id="3.30.160.60">
    <property type="entry name" value="Classic Zinc Finger"/>
    <property type="match status" value="6"/>
</dbReference>
<dbReference type="InterPro" id="IPR013087">
    <property type="entry name" value="Znf_C2H2_type"/>
</dbReference>
<feature type="compositionally biased region" description="Polar residues" evidence="11">
    <location>
        <begin position="112"/>
        <end position="124"/>
    </location>
</feature>
<dbReference type="Pfam" id="PF00096">
    <property type="entry name" value="zf-C2H2"/>
    <property type="match status" value="5"/>
</dbReference>
<dbReference type="PANTHER" id="PTHR24384:SF189">
    <property type="entry name" value="C2H2-TYPE DOMAIN-CONTAINING PROTEIN-RELATED"/>
    <property type="match status" value="1"/>
</dbReference>
<dbReference type="RefSeq" id="XP_014665553.1">
    <property type="nucleotide sequence ID" value="XM_014810067.1"/>
</dbReference>
<feature type="domain" description="C2H2-type" evidence="12">
    <location>
        <begin position="300"/>
        <end position="327"/>
    </location>
</feature>
<evidence type="ECO:0000256" key="5">
    <source>
        <dbReference type="ARBA" id="ARBA00022833"/>
    </source>
</evidence>
<evidence type="ECO:0000256" key="11">
    <source>
        <dbReference type="SAM" id="MobiDB-lite"/>
    </source>
</evidence>
<feature type="region of interest" description="Disordered" evidence="11">
    <location>
        <begin position="1"/>
        <end position="24"/>
    </location>
</feature>
<feature type="domain" description="C2H2-type" evidence="12">
    <location>
        <begin position="581"/>
        <end position="609"/>
    </location>
</feature>
<protein>
    <submittedName>
        <fullName evidence="14">Endothelial zinc finger protein induced by tumor necrosis factor alpha-like</fullName>
    </submittedName>
</protein>
<keyword evidence="6" id="KW-0805">Transcription regulation</keyword>
<evidence type="ECO:0000256" key="6">
    <source>
        <dbReference type="ARBA" id="ARBA00023015"/>
    </source>
</evidence>
<evidence type="ECO:0000313" key="14">
    <source>
        <dbReference type="RefSeq" id="XP_014665553.1"/>
    </source>
</evidence>
<name>A0ABM1E032_PRICU</name>
<feature type="compositionally biased region" description="Low complexity" evidence="11">
    <location>
        <begin position="230"/>
        <end position="245"/>
    </location>
</feature>
<accession>A0ABM1E032</accession>
<keyword evidence="5" id="KW-0862">Zinc</keyword>
<keyword evidence="3" id="KW-0677">Repeat</keyword>
<feature type="region of interest" description="Disordered" evidence="11">
    <location>
        <begin position="42"/>
        <end position="145"/>
    </location>
</feature>
<dbReference type="Proteomes" id="UP000695022">
    <property type="component" value="Unplaced"/>
</dbReference>
<feature type="domain" description="C2H2-type" evidence="12">
    <location>
        <begin position="525"/>
        <end position="552"/>
    </location>
</feature>
<feature type="domain" description="C2H2-type" evidence="12">
    <location>
        <begin position="207"/>
        <end position="235"/>
    </location>
</feature>
<dbReference type="InterPro" id="IPR036236">
    <property type="entry name" value="Znf_C2H2_sf"/>
</dbReference>
<feature type="domain" description="C2H2-type" evidence="12">
    <location>
        <begin position="553"/>
        <end position="580"/>
    </location>
</feature>
<dbReference type="PROSITE" id="PS00028">
    <property type="entry name" value="ZINC_FINGER_C2H2_1"/>
    <property type="match status" value="9"/>
</dbReference>
<dbReference type="PANTHER" id="PTHR24384">
    <property type="entry name" value="FINGER PUTATIVE TRANSCRIPTION FACTOR FAMILY-RELATED"/>
    <property type="match status" value="1"/>
</dbReference>
<proteinExistence type="predicted"/>
<evidence type="ECO:0000256" key="1">
    <source>
        <dbReference type="ARBA" id="ARBA00004123"/>
    </source>
</evidence>
<evidence type="ECO:0000256" key="8">
    <source>
        <dbReference type="ARBA" id="ARBA00023163"/>
    </source>
</evidence>
<comment type="subcellular location">
    <subcellularLocation>
        <location evidence="1">Nucleus</location>
    </subcellularLocation>
</comment>
<evidence type="ECO:0000259" key="12">
    <source>
        <dbReference type="PROSITE" id="PS50157"/>
    </source>
</evidence>
<evidence type="ECO:0000256" key="10">
    <source>
        <dbReference type="PROSITE-ProRule" id="PRU00042"/>
    </source>
</evidence>
<feature type="compositionally biased region" description="Polar residues" evidence="11">
    <location>
        <begin position="84"/>
        <end position="93"/>
    </location>
</feature>
<organism evidence="13 14">
    <name type="scientific">Priapulus caudatus</name>
    <name type="common">Priapulid worm</name>
    <dbReference type="NCBI Taxonomy" id="37621"/>
    <lineage>
        <taxon>Eukaryota</taxon>
        <taxon>Metazoa</taxon>
        <taxon>Ecdysozoa</taxon>
        <taxon>Scalidophora</taxon>
        <taxon>Priapulida</taxon>
        <taxon>Priapulimorpha</taxon>
        <taxon>Priapulimorphida</taxon>
        <taxon>Priapulidae</taxon>
        <taxon>Priapulus</taxon>
    </lineage>
</organism>
<feature type="region of interest" description="Disordered" evidence="11">
    <location>
        <begin position="223"/>
        <end position="245"/>
    </location>
</feature>
<feature type="domain" description="C2H2-type" evidence="12">
    <location>
        <begin position="272"/>
        <end position="299"/>
    </location>
</feature>
<dbReference type="SMART" id="SM00355">
    <property type="entry name" value="ZnF_C2H2"/>
    <property type="match status" value="13"/>
</dbReference>
<gene>
    <name evidence="14" type="primary">LOC106807654</name>
</gene>
<feature type="domain" description="C2H2-type" evidence="12">
    <location>
        <begin position="329"/>
        <end position="356"/>
    </location>
</feature>
<sequence length="614" mass="68573">MMAPGVNTKEQQEPALVYGSSREDSSFANIRPFLNVVTSNSEKYTAHQKGENSNVSPGQREDSESDEDQLVIDVARDDKDDGNTCISTTNANGNACDKTSVPTGLNRKSDLCDSNSGRIASTTDMETEDSVQPVAPQSEALPKRPTPTLQKGFICGLCRGAHATFNDLAAHMEVHKQTPHSTVYTCANCKRVFCDSVIYQNHMTLSSCCNVCQSVFGSSTKLHQHKLQQHKQQQPKPQQPKPQQHNCSLTFTSRAALRQHLWSRHAEIREARGCEICGEACERASCLAQHKLSHRADGPYACDVCSEPFADMFNFFQHMNTHRGGEHLHVCPVCTVAFIQESALLLHMTSHNREKPYGCKICGAIYASALDLADHEATHSGHGSFVMEVFRLAFDENARGPVKRAQLERVDHRYMCDICFVSFESPKAIANHVVSHENDSFKRKVLPSHPRTQRLPSVLKPVAPKPTSLRYKCSCCDLIYNDRNQMLNHTCMKRYKTLLRVADQDNIRKKKSVSSTNLPEPLRPYKCDLCPAAFTTSGSLTTHTRTHTGERPFTCALCKSSFIDRSTLTKHTRVHTGERPYKCDVCDAAFTQSGNLLRHIRLLHLEKKGRAGLT</sequence>
<dbReference type="GeneID" id="106807654"/>
<evidence type="ECO:0000256" key="4">
    <source>
        <dbReference type="ARBA" id="ARBA00022771"/>
    </source>
</evidence>
<feature type="domain" description="C2H2-type" evidence="12">
    <location>
        <begin position="357"/>
        <end position="384"/>
    </location>
</feature>